<evidence type="ECO:0000313" key="8">
    <source>
        <dbReference type="EMBL" id="RAU82014.1"/>
    </source>
</evidence>
<reference evidence="8 9" key="2">
    <citation type="submission" date="2018-07" db="EMBL/GenBank/DDBJ databases">
        <title>Pontibacter sp. 2b14 genomic sequence and assembly.</title>
        <authorList>
            <person name="Du Z.-J."/>
        </authorList>
    </citation>
    <scope>NUCLEOTIDE SEQUENCE [LARGE SCALE GENOMIC DNA]</scope>
    <source>
        <strain evidence="8 9">2b14</strain>
    </source>
</reference>
<comment type="catalytic activity">
    <reaction evidence="6">
        <text>a sn-glycero-3-phosphodiester + H2O = an alcohol + sn-glycerol 3-phosphate + H(+)</text>
        <dbReference type="Rhea" id="RHEA:12969"/>
        <dbReference type="ChEBI" id="CHEBI:15377"/>
        <dbReference type="ChEBI" id="CHEBI:15378"/>
        <dbReference type="ChEBI" id="CHEBI:30879"/>
        <dbReference type="ChEBI" id="CHEBI:57597"/>
        <dbReference type="ChEBI" id="CHEBI:83408"/>
        <dbReference type="EC" id="3.1.4.46"/>
    </reaction>
</comment>
<keyword evidence="9" id="KW-1185">Reference proteome</keyword>
<evidence type="ECO:0000256" key="6">
    <source>
        <dbReference type="ARBA" id="ARBA00047512"/>
    </source>
</evidence>
<keyword evidence="3" id="KW-0732">Signal</keyword>
<dbReference type="AlphaFoldDB" id="A0A364RCL3"/>
<evidence type="ECO:0000256" key="3">
    <source>
        <dbReference type="ARBA" id="ARBA00022729"/>
    </source>
</evidence>
<dbReference type="SUPFAM" id="SSF51695">
    <property type="entry name" value="PLC-like phosphodiesterases"/>
    <property type="match status" value="1"/>
</dbReference>
<dbReference type="EC" id="3.1.4.46" evidence="2"/>
<gene>
    <name evidence="8" type="ORF">DP923_12865</name>
</gene>
<organism evidence="8 9">
    <name type="scientific">Pontibacter arcticus</name>
    <dbReference type="NCBI Taxonomy" id="2080288"/>
    <lineage>
        <taxon>Bacteria</taxon>
        <taxon>Pseudomonadati</taxon>
        <taxon>Bacteroidota</taxon>
        <taxon>Cytophagia</taxon>
        <taxon>Cytophagales</taxon>
        <taxon>Hymenobacteraceae</taxon>
        <taxon>Pontibacter</taxon>
    </lineage>
</organism>
<dbReference type="PROSITE" id="PS51704">
    <property type="entry name" value="GP_PDE"/>
    <property type="match status" value="1"/>
</dbReference>
<dbReference type="EMBL" id="QMDV01000004">
    <property type="protein sequence ID" value="RAU82014.1"/>
    <property type="molecule type" value="Genomic_DNA"/>
</dbReference>
<dbReference type="GO" id="GO:0006629">
    <property type="term" value="P:lipid metabolic process"/>
    <property type="evidence" value="ECO:0007669"/>
    <property type="project" value="InterPro"/>
</dbReference>
<dbReference type="InterPro" id="IPR030395">
    <property type="entry name" value="GP_PDE_dom"/>
</dbReference>
<dbReference type="PANTHER" id="PTHR43620">
    <property type="entry name" value="GLYCEROPHOSPHORYL DIESTER PHOSPHODIESTERASE"/>
    <property type="match status" value="1"/>
</dbReference>
<proteinExistence type="inferred from homology"/>
<comment type="caution">
    <text evidence="8">The sequence shown here is derived from an EMBL/GenBank/DDBJ whole genome shotgun (WGS) entry which is preliminary data.</text>
</comment>
<evidence type="ECO:0000256" key="4">
    <source>
        <dbReference type="ARBA" id="ARBA00022798"/>
    </source>
</evidence>
<evidence type="ECO:0000256" key="2">
    <source>
        <dbReference type="ARBA" id="ARBA00012247"/>
    </source>
</evidence>
<name>A0A364RCL3_9BACT</name>
<evidence type="ECO:0000313" key="9">
    <source>
        <dbReference type="Proteomes" id="UP000251692"/>
    </source>
</evidence>
<keyword evidence="4" id="KW-0319">Glycerol metabolism</keyword>
<dbReference type="Pfam" id="PF03009">
    <property type="entry name" value="GDPD"/>
    <property type="match status" value="1"/>
</dbReference>
<reference evidence="8 9" key="1">
    <citation type="submission" date="2018-06" db="EMBL/GenBank/DDBJ databases">
        <authorList>
            <person name="Liu Z.-W."/>
        </authorList>
    </citation>
    <scope>NUCLEOTIDE SEQUENCE [LARGE SCALE GENOMIC DNA]</scope>
    <source>
        <strain evidence="8 9">2b14</strain>
    </source>
</reference>
<dbReference type="GO" id="GO:0006071">
    <property type="term" value="P:glycerol metabolic process"/>
    <property type="evidence" value="ECO:0007669"/>
    <property type="project" value="UniProtKB-KW"/>
</dbReference>
<sequence length="329" mass="36796">MIGHRGSSGMRPDHTLEAYTLAIEQGADYIESDLVMTKDGVLICRHEPMLLGTTNVASLPEFASRRTTKVIDGVTYDDWFASDFTLAEIKKLRAVQPMADRPQQFNGLYKIPTFEEVIALAKKACKQKGRTIGIYPETKHPTFHENLNLPITAKLLAALDKAGWNNESAPVFIQSFEVSNLRYIRARSSVKLVQLLDAGGVDESGKMIMEAPSAQPYDFVVAGDSRTYNDLVTEEGLAFIKTYANGIGPWKPYIQPYNGKTMQKLPATNLIERAHDKGLLVHAFTFRDEARYLLKDYQNDPKAEYKNFYKLGLDGVFTDYPATAKAALK</sequence>
<protein>
    <recommendedName>
        <fullName evidence="2">glycerophosphodiester phosphodiesterase</fullName>
        <ecNumber evidence="2">3.1.4.46</ecNumber>
    </recommendedName>
</protein>
<dbReference type="InterPro" id="IPR017946">
    <property type="entry name" value="PLC-like_Pdiesterase_TIM-brl"/>
</dbReference>
<comment type="similarity">
    <text evidence="1">Belongs to the glycerophosphoryl diester phosphodiesterase family.</text>
</comment>
<dbReference type="OrthoDB" id="384721at2"/>
<evidence type="ECO:0000256" key="1">
    <source>
        <dbReference type="ARBA" id="ARBA00007277"/>
    </source>
</evidence>
<evidence type="ECO:0000256" key="5">
    <source>
        <dbReference type="ARBA" id="ARBA00022801"/>
    </source>
</evidence>
<dbReference type="Gene3D" id="3.20.20.190">
    <property type="entry name" value="Phosphatidylinositol (PI) phosphodiesterase"/>
    <property type="match status" value="1"/>
</dbReference>
<evidence type="ECO:0000259" key="7">
    <source>
        <dbReference type="PROSITE" id="PS51704"/>
    </source>
</evidence>
<dbReference type="GO" id="GO:0008889">
    <property type="term" value="F:glycerophosphodiester phosphodiesterase activity"/>
    <property type="evidence" value="ECO:0007669"/>
    <property type="project" value="UniProtKB-EC"/>
</dbReference>
<feature type="domain" description="GP-PDE" evidence="7">
    <location>
        <begin position="1"/>
        <end position="328"/>
    </location>
</feature>
<accession>A0A364RCL3</accession>
<dbReference type="CDD" id="cd08602">
    <property type="entry name" value="GDPD_ScGlpQ1_like"/>
    <property type="match status" value="1"/>
</dbReference>
<keyword evidence="5" id="KW-0378">Hydrolase</keyword>
<dbReference type="PANTHER" id="PTHR43620:SF7">
    <property type="entry name" value="GLYCEROPHOSPHODIESTER PHOSPHODIESTERASE GDPD5-RELATED"/>
    <property type="match status" value="1"/>
</dbReference>
<dbReference type="Proteomes" id="UP000251692">
    <property type="component" value="Unassembled WGS sequence"/>
</dbReference>